<dbReference type="InParanoid" id="A0A0F7IIB6"/>
<accession>A0A0F7IIB6</accession>
<gene>
    <name evidence="3" type="ORF">GAH_00046</name>
</gene>
<evidence type="ECO:0000256" key="2">
    <source>
        <dbReference type="ARBA" id="ARBA00022490"/>
    </source>
</evidence>
<evidence type="ECO:0000256" key="1">
    <source>
        <dbReference type="ARBA" id="ARBA00004496"/>
    </source>
</evidence>
<dbReference type="Proteomes" id="UP000034723">
    <property type="component" value="Chromosome"/>
</dbReference>
<dbReference type="STRING" id="113653.GAH_00046"/>
<dbReference type="OrthoDB" id="51604at2157"/>
<evidence type="ECO:0000313" key="4">
    <source>
        <dbReference type="Proteomes" id="UP000034723"/>
    </source>
</evidence>
<dbReference type="AlphaFoldDB" id="A0A0F7IIB6"/>
<sequence length="314" mass="37688">MRSEEFFKIRRELRRFSDFRNYSYPRGTLFSILLQKRIDNVKRRYHVYTAKLPELAAYWEKHHRIPEWLRLPPVMRIKLLMKSLGMTNKEISKSFSNPDESEFSEMVWSAIYKDFIYSPIAVRYQFARGRVGEEIIREHLESLNVEFKDENQLRPAKKTPDFYIEDGIEVEGRKIRWIESKALFGDIKLHRFYSKKQYDQYLEMYGDGMVIYWLGKIDELNSLAMLKDHRFIESPSKRFLVEMKVYLANRNAEELAESLNTEVFEWKAEEMRSTEFLKDVMKLFDSVRSNIVVANWNRDLRAVLRNMGLLTVVV</sequence>
<name>A0A0F7IIB6_9EURY</name>
<dbReference type="PATRIC" id="fig|113653.22.peg.46"/>
<protein>
    <recommendedName>
        <fullName evidence="5">CDAN1-interacting nuclease 1</fullName>
    </recommendedName>
</protein>
<evidence type="ECO:0000313" key="3">
    <source>
        <dbReference type="EMBL" id="AKG92593.1"/>
    </source>
</evidence>
<organism evidence="3 4">
    <name type="scientific">Geoglobus ahangari</name>
    <dbReference type="NCBI Taxonomy" id="113653"/>
    <lineage>
        <taxon>Archaea</taxon>
        <taxon>Methanobacteriati</taxon>
        <taxon>Methanobacteriota</taxon>
        <taxon>Archaeoglobi</taxon>
        <taxon>Archaeoglobales</taxon>
        <taxon>Archaeoglobaceae</taxon>
        <taxon>Geoglobus</taxon>
    </lineage>
</organism>
<keyword evidence="2" id="KW-0963">Cytoplasm</keyword>
<keyword evidence="4" id="KW-1185">Reference proteome</keyword>
<dbReference type="PANTHER" id="PTHR31661:SF1">
    <property type="entry name" value="CDAN1-INTERACTING NUCLEASE 1"/>
    <property type="match status" value="1"/>
</dbReference>
<dbReference type="Pfam" id="PF14811">
    <property type="entry name" value="TPD"/>
    <property type="match status" value="1"/>
</dbReference>
<dbReference type="RefSeq" id="WP_048094151.1">
    <property type="nucleotide sequence ID" value="NZ_CP011267.1"/>
</dbReference>
<dbReference type="PANTHER" id="PTHR31661">
    <property type="entry name" value="SIMILAR TO CDNA SEQUENCE BC052040"/>
    <property type="match status" value="1"/>
</dbReference>
<dbReference type="KEGG" id="gah:GAH_00046"/>
<evidence type="ECO:0008006" key="5">
    <source>
        <dbReference type="Google" id="ProtNLM"/>
    </source>
</evidence>
<dbReference type="InterPro" id="IPR029404">
    <property type="entry name" value="CDIN1"/>
</dbReference>
<dbReference type="GeneID" id="24802636"/>
<proteinExistence type="predicted"/>
<dbReference type="EMBL" id="CP011267">
    <property type="protein sequence ID" value="AKG92593.1"/>
    <property type="molecule type" value="Genomic_DNA"/>
</dbReference>
<reference evidence="3 4" key="1">
    <citation type="submission" date="2015-04" db="EMBL/GenBank/DDBJ databases">
        <title>The complete genome sequence of the hyperthermophilic, obligate iron-reducing archaeon Geoglobus ahangari strain 234T.</title>
        <authorList>
            <person name="Manzella M.P."/>
            <person name="Holmes D.E."/>
            <person name="Rocheleau J.M."/>
            <person name="Chung A."/>
            <person name="Reguera G."/>
            <person name="Kashefi K."/>
        </authorList>
    </citation>
    <scope>NUCLEOTIDE SEQUENCE [LARGE SCALE GENOMIC DNA]</scope>
    <source>
        <strain evidence="3 4">234</strain>
    </source>
</reference>
<comment type="subcellular location">
    <subcellularLocation>
        <location evidence="1">Cytoplasm</location>
    </subcellularLocation>
</comment>
<dbReference type="GO" id="GO:0005737">
    <property type="term" value="C:cytoplasm"/>
    <property type="evidence" value="ECO:0007669"/>
    <property type="project" value="UniProtKB-SubCell"/>
</dbReference>
<dbReference type="HOGENOM" id="CLU_076808_0_0_2"/>